<feature type="transmembrane region" description="Helical" evidence="5">
    <location>
        <begin position="158"/>
        <end position="178"/>
    </location>
</feature>
<dbReference type="EMBL" id="ML735216">
    <property type="protein sequence ID" value="KAE8396025.1"/>
    <property type="molecule type" value="Genomic_DNA"/>
</dbReference>
<feature type="transmembrane region" description="Helical" evidence="5">
    <location>
        <begin position="420"/>
        <end position="439"/>
    </location>
</feature>
<reference evidence="8 9" key="1">
    <citation type="submission" date="2019-04" db="EMBL/GenBank/DDBJ databases">
        <title>Aspergillus burnettii sp. nov., novel species from soil in southeast Queensland.</title>
        <authorList>
            <person name="Gilchrist C.L.M."/>
            <person name="Pitt J.I."/>
            <person name="Lange L."/>
            <person name="Lacey H.J."/>
            <person name="Vuong D."/>
            <person name="Midgley D.J."/>
            <person name="Greenfield P."/>
            <person name="Bradbury M."/>
            <person name="Lacey E."/>
            <person name="Busk P.K."/>
            <person name="Pilgaard B."/>
            <person name="Chooi Y.H."/>
            <person name="Piggott A.M."/>
        </authorList>
    </citation>
    <scope>NUCLEOTIDE SEQUENCE [LARGE SCALE GENOMIC DNA]</scope>
    <source>
        <strain evidence="8 9">FRR 5400</strain>
    </source>
</reference>
<keyword evidence="2 5" id="KW-0812">Transmembrane</keyword>
<evidence type="ECO:0000313" key="8">
    <source>
        <dbReference type="EMBL" id="KAF5861732.1"/>
    </source>
</evidence>
<feature type="transmembrane region" description="Helical" evidence="5">
    <location>
        <begin position="477"/>
        <end position="497"/>
    </location>
</feature>
<feature type="transmembrane region" description="Helical" evidence="5">
    <location>
        <begin position="258"/>
        <end position="278"/>
    </location>
</feature>
<dbReference type="Pfam" id="PF07690">
    <property type="entry name" value="MFS_1"/>
    <property type="match status" value="1"/>
</dbReference>
<feature type="transmembrane region" description="Helical" evidence="5">
    <location>
        <begin position="334"/>
        <end position="354"/>
    </location>
</feature>
<keyword evidence="3 5" id="KW-1133">Transmembrane helix</keyword>
<dbReference type="InterPro" id="IPR036259">
    <property type="entry name" value="MFS_trans_sf"/>
</dbReference>
<evidence type="ECO:0000259" key="6">
    <source>
        <dbReference type="PROSITE" id="PS50850"/>
    </source>
</evidence>
<comment type="subcellular location">
    <subcellularLocation>
        <location evidence="1">Membrane</location>
        <topology evidence="1">Multi-pass membrane protein</topology>
    </subcellularLocation>
</comment>
<feature type="transmembrane region" description="Helical" evidence="5">
    <location>
        <begin position="392"/>
        <end position="414"/>
    </location>
</feature>
<accession>A0A5N6G2T0</accession>
<feature type="transmembrane region" description="Helical" evidence="5">
    <location>
        <begin position="360"/>
        <end position="380"/>
    </location>
</feature>
<feature type="transmembrane region" description="Helical" evidence="5">
    <location>
        <begin position="131"/>
        <end position="152"/>
    </location>
</feature>
<dbReference type="SUPFAM" id="SSF103473">
    <property type="entry name" value="MFS general substrate transporter"/>
    <property type="match status" value="1"/>
</dbReference>
<evidence type="ECO:0000256" key="3">
    <source>
        <dbReference type="ARBA" id="ARBA00022989"/>
    </source>
</evidence>
<feature type="transmembrane region" description="Helical" evidence="5">
    <location>
        <begin position="61"/>
        <end position="85"/>
    </location>
</feature>
<dbReference type="InterPro" id="IPR020846">
    <property type="entry name" value="MFS_dom"/>
</dbReference>
<dbReference type="GO" id="GO:0022857">
    <property type="term" value="F:transmembrane transporter activity"/>
    <property type="evidence" value="ECO:0007669"/>
    <property type="project" value="InterPro"/>
</dbReference>
<keyword evidence="9" id="KW-1185">Reference proteome</keyword>
<dbReference type="OMA" id="GMCIAIP"/>
<accession>A0A5N7CPI1</accession>
<evidence type="ECO:0000256" key="2">
    <source>
        <dbReference type="ARBA" id="ARBA00022692"/>
    </source>
</evidence>
<keyword evidence="4 5" id="KW-0472">Membrane</keyword>
<dbReference type="Proteomes" id="UP000326877">
    <property type="component" value="Unassembled WGS sequence"/>
</dbReference>
<dbReference type="PANTHER" id="PTHR23501">
    <property type="entry name" value="MAJOR FACILITATOR SUPERFAMILY"/>
    <property type="match status" value="1"/>
</dbReference>
<dbReference type="AlphaFoldDB" id="A0A5N7CPI1"/>
<proteinExistence type="predicted"/>
<dbReference type="Proteomes" id="UP000541154">
    <property type="component" value="Unassembled WGS sequence"/>
</dbReference>
<dbReference type="GO" id="GO:0005886">
    <property type="term" value="C:plasma membrane"/>
    <property type="evidence" value="ECO:0007669"/>
    <property type="project" value="TreeGrafter"/>
</dbReference>
<reference evidence="7" key="2">
    <citation type="submission" date="2019-04" db="EMBL/GenBank/DDBJ databases">
        <title>Friends and foes A comparative genomics studyof 23 Aspergillus species from section Flavi.</title>
        <authorList>
            <consortium name="DOE Joint Genome Institute"/>
            <person name="Kjaerbolling I."/>
            <person name="Vesth T."/>
            <person name="Frisvad J.C."/>
            <person name="Nybo J.L."/>
            <person name="Theobald S."/>
            <person name="Kildgaard S."/>
            <person name="Isbrandt T."/>
            <person name="Kuo A."/>
            <person name="Sato A."/>
            <person name="Lyhne E.K."/>
            <person name="Kogle M.E."/>
            <person name="Wiebenga A."/>
            <person name="Kun R.S."/>
            <person name="Lubbers R.J."/>
            <person name="Makela M.R."/>
            <person name="Barry K."/>
            <person name="Chovatia M."/>
            <person name="Clum A."/>
            <person name="Daum C."/>
            <person name="Haridas S."/>
            <person name="He G."/>
            <person name="LaButti K."/>
            <person name="Lipzen A."/>
            <person name="Mondo S."/>
            <person name="Riley R."/>
            <person name="Salamov A."/>
            <person name="Simmons B.A."/>
            <person name="Magnuson J.K."/>
            <person name="Henrissat B."/>
            <person name="Mortensen U.H."/>
            <person name="Larsen T.O."/>
            <person name="Devries R.P."/>
            <person name="Grigoriev I.V."/>
            <person name="Machida M."/>
            <person name="Baker S.E."/>
            <person name="Andersen M.R."/>
        </authorList>
    </citation>
    <scope>NUCLEOTIDE SEQUENCE [LARGE SCALE GENOMIC DNA]</scope>
    <source>
        <strain evidence="7">IBT 14317</strain>
    </source>
</reference>
<dbReference type="Gene3D" id="1.20.1250.20">
    <property type="entry name" value="MFS general substrate transporter like domains"/>
    <property type="match status" value="1"/>
</dbReference>
<evidence type="ECO:0000256" key="4">
    <source>
        <dbReference type="ARBA" id="ARBA00023136"/>
    </source>
</evidence>
<evidence type="ECO:0000256" key="5">
    <source>
        <dbReference type="SAM" id="Phobius"/>
    </source>
</evidence>
<organism evidence="7">
    <name type="scientific">Petromyces alliaceus</name>
    <name type="common">Aspergillus alliaceus</name>
    <dbReference type="NCBI Taxonomy" id="209559"/>
    <lineage>
        <taxon>Eukaryota</taxon>
        <taxon>Fungi</taxon>
        <taxon>Dikarya</taxon>
        <taxon>Ascomycota</taxon>
        <taxon>Pezizomycotina</taxon>
        <taxon>Eurotiomycetes</taxon>
        <taxon>Eurotiomycetidae</taxon>
        <taxon>Eurotiales</taxon>
        <taxon>Aspergillaceae</taxon>
        <taxon>Aspergillus</taxon>
        <taxon>Aspergillus subgen. Circumdati</taxon>
    </lineage>
</organism>
<sequence length="555" mass="59847">MGVESIDVYHTDNVPGPNTYPETSQQCLVTSHASDFAEATQYTHREDTTRGPEWTPGVREWLVTICISILVMMDAFNMTVVIPLIPGFSDVFRQPLENTLWVNTSYLIGNASGQAVFAMLAEVLGHGSVLLSSAVLATSGTGICGGSLNLSVLVAGRFVQGIGGGGVMGVSLLIISDLIPKSHCVQFSTYVFRAQVIGMIIGSIAGGVYHDYTTYIWAFYSSFVFCAIGLLVIPFALDLKGHGQESKGTHTGSFRTMDWIGALLILLSIGSLLTGISWGGTLYAWDSWQILLPICIGGSLMVILALFETMWATQPMFSSKVFRDLPSIMLQTGGFLHGFIVSSHLHCLSLYLIFVKSLNSTWIGLSLVALTGLAVPTLMISGTGQLFRRPHLSAWIARIGWLFTITATGCSILLNTSIPTIGWLVIFLTAGLGYALLLLGHNVCIHINALQVYPSRENGESGKVSTSSILIYSILRTWGMCIAIPISGTIIFNYLYARDIPDVSIGYTARHPWGYLPQEQKAAYVGALRALWQGYTGIAALGGISSLFIRSASGA</sequence>
<dbReference type="PANTHER" id="PTHR23501:SF149">
    <property type="entry name" value="MULTIDRUG TRANSPORTER, PUTATIVE (AFU_ORTHOLOGUE AFUA_5G10430)-RELATED"/>
    <property type="match status" value="1"/>
</dbReference>
<evidence type="ECO:0000256" key="1">
    <source>
        <dbReference type="ARBA" id="ARBA00004141"/>
    </source>
</evidence>
<accession>A0A8H6A6N1</accession>
<dbReference type="OrthoDB" id="2351791at2759"/>
<dbReference type="PROSITE" id="PS50850">
    <property type="entry name" value="MFS"/>
    <property type="match status" value="1"/>
</dbReference>
<dbReference type="EMBL" id="SPNV01000091">
    <property type="protein sequence ID" value="KAF5861732.1"/>
    <property type="molecule type" value="Genomic_DNA"/>
</dbReference>
<name>A0A5N7CPI1_PETAA</name>
<evidence type="ECO:0000313" key="7">
    <source>
        <dbReference type="EMBL" id="KAE8396025.1"/>
    </source>
</evidence>
<feature type="domain" description="Major facilitator superfamily (MFS) profile" evidence="6">
    <location>
        <begin position="63"/>
        <end position="554"/>
    </location>
</feature>
<protein>
    <submittedName>
        <fullName evidence="7">Major facilitator superfamily domain-containing protein</fullName>
    </submittedName>
</protein>
<feature type="transmembrane region" description="Helical" evidence="5">
    <location>
        <begin position="290"/>
        <end position="313"/>
    </location>
</feature>
<feature type="transmembrane region" description="Helical" evidence="5">
    <location>
        <begin position="215"/>
        <end position="237"/>
    </location>
</feature>
<dbReference type="InterPro" id="IPR011701">
    <property type="entry name" value="MFS"/>
</dbReference>
<evidence type="ECO:0000313" key="9">
    <source>
        <dbReference type="Proteomes" id="UP000541154"/>
    </source>
</evidence>
<gene>
    <name evidence="7" type="ORF">BDV23DRAFT_192946</name>
    <name evidence="8" type="ORF">ETB97_012609</name>
</gene>
<feature type="transmembrane region" description="Helical" evidence="5">
    <location>
        <begin position="190"/>
        <end position="209"/>
    </location>
</feature>